<proteinExistence type="predicted"/>
<organism evidence="1 2">
    <name type="scientific">Spirodela intermedia</name>
    <name type="common">Intermediate duckweed</name>
    <dbReference type="NCBI Taxonomy" id="51605"/>
    <lineage>
        <taxon>Eukaryota</taxon>
        <taxon>Viridiplantae</taxon>
        <taxon>Streptophyta</taxon>
        <taxon>Embryophyta</taxon>
        <taxon>Tracheophyta</taxon>
        <taxon>Spermatophyta</taxon>
        <taxon>Magnoliopsida</taxon>
        <taxon>Liliopsida</taxon>
        <taxon>Araceae</taxon>
        <taxon>Lemnoideae</taxon>
        <taxon>Spirodela</taxon>
    </lineage>
</organism>
<gene>
    <name evidence="1" type="ORF">SI8410_04004739</name>
</gene>
<dbReference type="GO" id="GO:0001164">
    <property type="term" value="F:RNA polymerase I core promoter sequence-specific DNA binding"/>
    <property type="evidence" value="ECO:0007669"/>
    <property type="project" value="TreeGrafter"/>
</dbReference>
<dbReference type="InterPro" id="IPR038801">
    <property type="entry name" value="TAF1C"/>
</dbReference>
<keyword evidence="2" id="KW-1185">Reference proteome</keyword>
<dbReference type="GO" id="GO:0001650">
    <property type="term" value="C:fibrillar center"/>
    <property type="evidence" value="ECO:0007669"/>
    <property type="project" value="TreeGrafter"/>
</dbReference>
<protein>
    <submittedName>
        <fullName evidence="1">Uncharacterized protein</fullName>
    </submittedName>
</protein>
<dbReference type="AlphaFoldDB" id="A0A7I8KAF7"/>
<accession>A0A7I8KAF7</accession>
<evidence type="ECO:0000313" key="1">
    <source>
        <dbReference type="EMBL" id="CAA7394078.1"/>
    </source>
</evidence>
<dbReference type="OrthoDB" id="2382881at2759"/>
<dbReference type="EMBL" id="LR746267">
    <property type="protein sequence ID" value="CAA7394078.1"/>
    <property type="molecule type" value="Genomic_DNA"/>
</dbReference>
<dbReference type="PANTHER" id="PTHR15319">
    <property type="entry name" value="TATA BOX-BINDING PROTEIN ASSOCIATED FACTOR RNA POLYMERASE I SUBUNIT C"/>
    <property type="match status" value="1"/>
</dbReference>
<sequence length="837" mass="93440">MNFSASWKSTWPVAAVFAAPNLFAGGAADHLGPLLFGPSPSPPQQSLFCSPSLARRPTAPPPGSSFNHLHVLRCREEDVSHVLFFPIGENFEQIGFLGLSSIGSEPRIRSENGEVFRQAEGYAHPGHRIIDISVVPLDPPDDGWDTAAAAATAFAQGHLLATTLYSVNCFRVEVLNGRPLLVPTGRRSFLSRVVDACWNPHLPEECVVLLDDGDFYWMRPNSGCAVRIRSPGGDCGRWLRCEFGGKPWLLFVASSVAVTMVDLRSRNGSGRSTLARIEDPCSYMEVHSMVKDQFIAFSRASGDDFLFSVATEHHLFVYDSRQPLIPVLRWNHGLNHPCYVAVHPLRELRPSEQFRWASESGFAVIAGSFCNSEFSVFCCGPKEQGDSNRSRILTLYAWELPSDLCVLDRRCSSVDALVNEEFLKEELPAGSDRWLSEELVVGFSILPEAAFSVPSKLEDPGGFSLLRLLSSGRLELQQYCTSQKLSYSREASSRTCNSPLVPWNGNEDAPVTRHDFLNFKFLSAYLTGNLSKTMIMEMQNPGAELMKSKLAIDDRGLQEIIDREFCRTSPSVLDCITDVGIPSSIHEVASRRALCSLQRNLLHLAFSRFSDLFTERKHSTIEFPEVSSSPSFFLRKPLGRTSKGHLRVLPADRLVGPVLPLPVLLSLQRMEDDGYVNNEEEEEEEDLMATQCSMILDRVFPEISIASSQVLQEENPFQVHEPRACLPGETRSFAKEQGETHQEHQEFSSAAMKDDKFSIFVCGIHERPDVKGSSQDPETLGMSADLAPVKLDFDPPGIRLSHNERKIFSSLKRQFSRWQSSWADQDLPRSSKFSKRM</sequence>
<name>A0A7I8KAF7_SPIIN</name>
<reference evidence="1" key="1">
    <citation type="submission" date="2020-02" db="EMBL/GenBank/DDBJ databases">
        <authorList>
            <person name="Scholz U."/>
            <person name="Mascher M."/>
            <person name="Fiebig A."/>
        </authorList>
    </citation>
    <scope>NUCLEOTIDE SEQUENCE</scope>
</reference>
<dbReference type="PANTHER" id="PTHR15319:SF1">
    <property type="entry name" value="TATA BOX-BINDING PROTEIN-ASSOCIATED FACTOR RNA POLYMERASE I SUBUNIT C"/>
    <property type="match status" value="1"/>
</dbReference>
<evidence type="ECO:0000313" key="2">
    <source>
        <dbReference type="Proteomes" id="UP000663760"/>
    </source>
</evidence>
<dbReference type="Proteomes" id="UP000663760">
    <property type="component" value="Chromosome 4"/>
</dbReference>